<dbReference type="AlphaFoldDB" id="A0A919CFR9"/>
<dbReference type="InterPro" id="IPR032716">
    <property type="entry name" value="ACC_epsilon"/>
</dbReference>
<comment type="caution">
    <text evidence="2">The sequence shown here is derived from an EMBL/GenBank/DDBJ whole genome shotgun (WGS) entry which is preliminary data.</text>
</comment>
<dbReference type="Proteomes" id="UP000654947">
    <property type="component" value="Unassembled WGS sequence"/>
</dbReference>
<evidence type="ECO:0000256" key="1">
    <source>
        <dbReference type="SAM" id="MobiDB-lite"/>
    </source>
</evidence>
<dbReference type="EMBL" id="BMXL01000003">
    <property type="protein sequence ID" value="GHD19014.1"/>
    <property type="molecule type" value="Genomic_DNA"/>
</dbReference>
<evidence type="ECO:0008006" key="4">
    <source>
        <dbReference type="Google" id="ProtNLM"/>
    </source>
</evidence>
<dbReference type="GO" id="GO:0003989">
    <property type="term" value="F:acetyl-CoA carboxylase activity"/>
    <property type="evidence" value="ECO:0007669"/>
    <property type="project" value="InterPro"/>
</dbReference>
<dbReference type="RefSeq" id="WP_017574217.1">
    <property type="nucleotide sequence ID" value="NZ_BMXL01000003.1"/>
</dbReference>
<reference evidence="2 3" key="1">
    <citation type="journal article" date="2014" name="Int. J. Syst. Evol. Microbiol.">
        <title>Complete genome sequence of Corynebacterium casei LMG S-19264T (=DSM 44701T), isolated from a smear-ripened cheese.</title>
        <authorList>
            <consortium name="US DOE Joint Genome Institute (JGI-PGF)"/>
            <person name="Walter F."/>
            <person name="Albersmeier A."/>
            <person name="Kalinowski J."/>
            <person name="Ruckert C."/>
        </authorList>
    </citation>
    <scope>NUCLEOTIDE SEQUENCE [LARGE SCALE GENOMIC DNA]</scope>
    <source>
        <strain evidence="2 3">KCTC 19473</strain>
    </source>
</reference>
<proteinExistence type="predicted"/>
<gene>
    <name evidence="2" type="ORF">GCM10007147_09790</name>
</gene>
<accession>A0A919CFR9</accession>
<protein>
    <recommendedName>
        <fullName evidence="4">Acyl-CoA carboxylase subunit epsilon</fullName>
    </recommendedName>
</protein>
<keyword evidence="3" id="KW-1185">Reference proteome</keyword>
<dbReference type="Pfam" id="PF13822">
    <property type="entry name" value="ACC_epsilon"/>
    <property type="match status" value="1"/>
</dbReference>
<name>A0A919CFR9_9ACTN</name>
<evidence type="ECO:0000313" key="3">
    <source>
        <dbReference type="Proteomes" id="UP000654947"/>
    </source>
</evidence>
<feature type="region of interest" description="Disordered" evidence="1">
    <location>
        <begin position="36"/>
        <end position="76"/>
    </location>
</feature>
<organism evidence="2 3">
    <name type="scientific">Nocardiopsis kunsanensis</name>
    <dbReference type="NCBI Taxonomy" id="141693"/>
    <lineage>
        <taxon>Bacteria</taxon>
        <taxon>Bacillati</taxon>
        <taxon>Actinomycetota</taxon>
        <taxon>Actinomycetes</taxon>
        <taxon>Streptosporangiales</taxon>
        <taxon>Nocardiopsidaceae</taxon>
        <taxon>Nocardiopsis</taxon>
    </lineage>
</organism>
<dbReference type="GO" id="GO:0004658">
    <property type="term" value="F:propionyl-CoA carboxylase activity"/>
    <property type="evidence" value="ECO:0007669"/>
    <property type="project" value="InterPro"/>
</dbReference>
<sequence>MSAYSNAPHLTVVRGEPTTEELAALTAVLSARAAAARTAAENPPPEPVSGWRDRAQGLRGRVSPRPGPGAWRLSMR</sequence>
<evidence type="ECO:0000313" key="2">
    <source>
        <dbReference type="EMBL" id="GHD19014.1"/>
    </source>
</evidence>